<dbReference type="Gene3D" id="2.70.70.10">
    <property type="entry name" value="Glucose Permease (Domain IIA)"/>
    <property type="match status" value="1"/>
</dbReference>
<dbReference type="InterPro" id="IPR016047">
    <property type="entry name" value="M23ase_b-sheet_dom"/>
</dbReference>
<gene>
    <name evidence="9" type="ORF">GTW51_18380</name>
</gene>
<organism evidence="9 10">
    <name type="scientific">Aurantimonas aggregata</name>
    <dbReference type="NCBI Taxonomy" id="2047720"/>
    <lineage>
        <taxon>Bacteria</taxon>
        <taxon>Pseudomonadati</taxon>
        <taxon>Pseudomonadota</taxon>
        <taxon>Alphaproteobacteria</taxon>
        <taxon>Hyphomicrobiales</taxon>
        <taxon>Aurantimonadaceae</taxon>
        <taxon>Aurantimonas</taxon>
    </lineage>
</organism>
<evidence type="ECO:0000256" key="5">
    <source>
        <dbReference type="ARBA" id="ARBA00022833"/>
    </source>
</evidence>
<dbReference type="PANTHER" id="PTHR21666:SF288">
    <property type="entry name" value="CELL DIVISION PROTEIN YTFB"/>
    <property type="match status" value="1"/>
</dbReference>
<dbReference type="Proteomes" id="UP000476332">
    <property type="component" value="Unassembled WGS sequence"/>
</dbReference>
<dbReference type="EMBL" id="JAAAMJ010000019">
    <property type="protein sequence ID" value="NDV88669.1"/>
    <property type="molecule type" value="Genomic_DNA"/>
</dbReference>
<keyword evidence="6" id="KW-0482">Metalloprotease</keyword>
<evidence type="ECO:0000256" key="3">
    <source>
        <dbReference type="ARBA" id="ARBA00022723"/>
    </source>
</evidence>
<proteinExistence type="predicted"/>
<dbReference type="CDD" id="cd12797">
    <property type="entry name" value="M23_peptidase"/>
    <property type="match status" value="1"/>
</dbReference>
<comment type="caution">
    <text evidence="9">The sequence shown here is derived from an EMBL/GenBank/DDBJ whole genome shotgun (WGS) entry which is preliminary data.</text>
</comment>
<evidence type="ECO:0000256" key="4">
    <source>
        <dbReference type="ARBA" id="ARBA00022801"/>
    </source>
</evidence>
<reference evidence="9 10" key="1">
    <citation type="submission" date="2020-01" db="EMBL/GenBank/DDBJ databases">
        <title>Genomes of bacteria type strains.</title>
        <authorList>
            <person name="Chen J."/>
            <person name="Zhu S."/>
            <person name="Chen J."/>
        </authorList>
    </citation>
    <scope>NUCLEOTIDE SEQUENCE [LARGE SCALE GENOMIC DNA]</scope>
    <source>
        <strain evidence="9 10">KCTC 52919</strain>
    </source>
</reference>
<name>A0A6L9MLD9_9HYPH</name>
<dbReference type="GO" id="GO:0046872">
    <property type="term" value="F:metal ion binding"/>
    <property type="evidence" value="ECO:0007669"/>
    <property type="project" value="UniProtKB-KW"/>
</dbReference>
<keyword evidence="7" id="KW-0472">Membrane</keyword>
<dbReference type="GO" id="GO:0006508">
    <property type="term" value="P:proteolysis"/>
    <property type="evidence" value="ECO:0007669"/>
    <property type="project" value="UniProtKB-KW"/>
</dbReference>
<feature type="domain" description="M23ase beta-sheet core" evidence="8">
    <location>
        <begin position="537"/>
        <end position="633"/>
    </location>
</feature>
<comment type="cofactor">
    <cofactor evidence="1">
        <name>Zn(2+)</name>
        <dbReference type="ChEBI" id="CHEBI:29105"/>
    </cofactor>
</comment>
<dbReference type="GO" id="GO:0004222">
    <property type="term" value="F:metalloendopeptidase activity"/>
    <property type="evidence" value="ECO:0007669"/>
    <property type="project" value="TreeGrafter"/>
</dbReference>
<evidence type="ECO:0000313" key="10">
    <source>
        <dbReference type="Proteomes" id="UP000476332"/>
    </source>
</evidence>
<evidence type="ECO:0000256" key="2">
    <source>
        <dbReference type="ARBA" id="ARBA00022670"/>
    </source>
</evidence>
<evidence type="ECO:0000256" key="6">
    <source>
        <dbReference type="ARBA" id="ARBA00023049"/>
    </source>
</evidence>
<evidence type="ECO:0000256" key="7">
    <source>
        <dbReference type="SAM" id="Phobius"/>
    </source>
</evidence>
<dbReference type="Gene3D" id="3.10.450.350">
    <property type="match status" value="1"/>
</dbReference>
<dbReference type="InterPro" id="IPR011055">
    <property type="entry name" value="Dup_hybrid_motif"/>
</dbReference>
<dbReference type="Pfam" id="PF01551">
    <property type="entry name" value="Peptidase_M23"/>
    <property type="match status" value="1"/>
</dbReference>
<dbReference type="InterPro" id="IPR050570">
    <property type="entry name" value="Cell_wall_metabolism_enzyme"/>
</dbReference>
<accession>A0A6L9MLD9</accession>
<protein>
    <submittedName>
        <fullName evidence="9">Peptidoglycan DD-metalloendopeptidase family protein</fullName>
    </submittedName>
</protein>
<dbReference type="AlphaFoldDB" id="A0A6L9MLD9"/>
<dbReference type="SUPFAM" id="SSF51261">
    <property type="entry name" value="Duplicated hybrid motif"/>
    <property type="match status" value="1"/>
</dbReference>
<evidence type="ECO:0000313" key="9">
    <source>
        <dbReference type="EMBL" id="NDV88669.1"/>
    </source>
</evidence>
<evidence type="ECO:0000256" key="1">
    <source>
        <dbReference type="ARBA" id="ARBA00001947"/>
    </source>
</evidence>
<feature type="transmembrane region" description="Helical" evidence="7">
    <location>
        <begin position="63"/>
        <end position="88"/>
    </location>
</feature>
<keyword evidence="5" id="KW-0862">Zinc</keyword>
<keyword evidence="2" id="KW-0645">Protease</keyword>
<evidence type="ECO:0000259" key="8">
    <source>
        <dbReference type="Pfam" id="PF01551"/>
    </source>
</evidence>
<keyword evidence="7" id="KW-1133">Transmembrane helix</keyword>
<keyword evidence="10" id="KW-1185">Reference proteome</keyword>
<keyword evidence="4" id="KW-0378">Hydrolase</keyword>
<keyword evidence="7" id="KW-0812">Transmembrane</keyword>
<keyword evidence="3" id="KW-0479">Metal-binding</keyword>
<sequence length="675" mass="73218">MADEGFIVHKDGARRNSATLLVDGCPLECRGIPSLPQDKPFFGDEPALVADRRRRPDRRQVSARWLAGTLLTGLTSTALMGIALSAALDGYQGAARPAGRLASLALPAGSSEKGERVVATAIPIARSRQILELSTMTREGDREVIRTLPFGYVNMLLAARHQTSTDYPSFDPLNMFGDPADAEAAAVEQQAAQIYGARVESELRLKVEPFTFDAASYQPGGEVGVAEAERAIRSVEPILSYEPVRVAALTMIDPQRFDLTSDASEYEPGSAFRVIEENVSLAAPDGPETMPRFHEEIIPVRESAEIAAILDRNGHTEEEGAEATTALVELLGAAELSAGDALRVGVETTGDTAHVVRLSAYRGDDHLATVAETEDGPFEPALAPELGDSVADAFDDNEDEAPLRADMPTVYDGIYQAGLAYGLNDRLCRQLLQMLASEVDLQSRLGPTDRLAAFFSLEKGEEVATDASEILFVDVRFGENTRRFYRFRPNDAEAADFFDEDGRSAKQFLLRKPLPKGRFTSSFSTGRKHPVLGYVRPHWGVDWAAPRGAPILASGDGVIEKSGWFSGYGRQTVVRHANGYVTSYSHQSAIAKGIKPGVKVRQGQVIGYVGSTGLSTGNHLHYEVEVNGQKVDPMRIKLPSGKVLAGAELESFQHERQRIDSLLQEQVESPLVAGR</sequence>
<dbReference type="PANTHER" id="PTHR21666">
    <property type="entry name" value="PEPTIDASE-RELATED"/>
    <property type="match status" value="1"/>
</dbReference>